<protein>
    <submittedName>
        <fullName evidence="1">Uncharacterized protein</fullName>
    </submittedName>
</protein>
<keyword evidence="2" id="KW-1185">Reference proteome</keyword>
<dbReference type="EMBL" id="QIBX01000003">
    <property type="protein sequence ID" value="RNL40997.1"/>
    <property type="molecule type" value="Genomic_DNA"/>
</dbReference>
<evidence type="ECO:0000313" key="1">
    <source>
        <dbReference type="EMBL" id="RNL40997.1"/>
    </source>
</evidence>
<dbReference type="Proteomes" id="UP000269591">
    <property type="component" value="Unassembled WGS sequence"/>
</dbReference>
<organism evidence="1 2">
    <name type="scientific">Slackia equolifaciens</name>
    <dbReference type="NCBI Taxonomy" id="498718"/>
    <lineage>
        <taxon>Bacteria</taxon>
        <taxon>Bacillati</taxon>
        <taxon>Actinomycetota</taxon>
        <taxon>Coriobacteriia</taxon>
        <taxon>Eggerthellales</taxon>
        <taxon>Eggerthellaceae</taxon>
        <taxon>Slackia</taxon>
    </lineage>
</organism>
<name>A0A3N0B1L8_9ACTN</name>
<accession>A0A3N0B1L8</accession>
<dbReference type="AlphaFoldDB" id="A0A3N0B1L8"/>
<gene>
    <name evidence="1" type="ORF">DMP06_03095</name>
</gene>
<comment type="caution">
    <text evidence="1">The sequence shown here is derived from an EMBL/GenBank/DDBJ whole genome shotgun (WGS) entry which is preliminary data.</text>
</comment>
<sequence>MSHLSWGLRPSAAVASRMYRFALGREAMQVVRGIKAEGIPARRADPPNRAMQTDCAIAPDAC</sequence>
<proteinExistence type="predicted"/>
<reference evidence="2" key="1">
    <citation type="submission" date="2018-05" db="EMBL/GenBank/DDBJ databases">
        <title>Genome Sequencing of selected type strains of the family Eggerthellaceae.</title>
        <authorList>
            <person name="Danylec N."/>
            <person name="Stoll D.A."/>
            <person name="Doetsch A."/>
            <person name="Huch M."/>
        </authorList>
    </citation>
    <scope>NUCLEOTIDE SEQUENCE [LARGE SCALE GENOMIC DNA]</scope>
    <source>
        <strain evidence="2">DSM 24851</strain>
    </source>
</reference>
<evidence type="ECO:0000313" key="2">
    <source>
        <dbReference type="Proteomes" id="UP000269591"/>
    </source>
</evidence>